<protein>
    <submittedName>
        <fullName evidence="2">Uncharacterized protein</fullName>
    </submittedName>
</protein>
<comment type="caution">
    <text evidence="2">The sequence shown here is derived from an EMBL/GenBank/DDBJ whole genome shotgun (WGS) entry which is preliminary data.</text>
</comment>
<reference evidence="2" key="1">
    <citation type="submission" date="2021-02" db="EMBL/GenBank/DDBJ databases">
        <authorList>
            <person name="Dougan E. K."/>
            <person name="Rhodes N."/>
            <person name="Thang M."/>
            <person name="Chan C."/>
        </authorList>
    </citation>
    <scope>NUCLEOTIDE SEQUENCE</scope>
</reference>
<dbReference type="Proteomes" id="UP000601435">
    <property type="component" value="Unassembled WGS sequence"/>
</dbReference>
<feature type="region of interest" description="Disordered" evidence="1">
    <location>
        <begin position="87"/>
        <end position="116"/>
    </location>
</feature>
<keyword evidence="3" id="KW-1185">Reference proteome</keyword>
<name>A0A812S628_9DINO</name>
<organism evidence="2 3">
    <name type="scientific">Symbiodinium necroappetens</name>
    <dbReference type="NCBI Taxonomy" id="1628268"/>
    <lineage>
        <taxon>Eukaryota</taxon>
        <taxon>Sar</taxon>
        <taxon>Alveolata</taxon>
        <taxon>Dinophyceae</taxon>
        <taxon>Suessiales</taxon>
        <taxon>Symbiodiniaceae</taxon>
        <taxon>Symbiodinium</taxon>
    </lineage>
</organism>
<evidence type="ECO:0000313" key="2">
    <source>
        <dbReference type="EMBL" id="CAE7469206.1"/>
    </source>
</evidence>
<sequence length="131" mass="15329">DGFTIKSAKFQFRRGMGEELHGLLPNLLEWVLPKYKNKVFCWVQDHVNSYMHGYQSNRQVLNHVQVLQPGTDDRCLLVGELEMVEMSKSQLGDDTPPHRHSPRSGIGEAGEEKEEEEDVFMHLEMRHFFFR</sequence>
<accession>A0A812S628</accession>
<evidence type="ECO:0000256" key="1">
    <source>
        <dbReference type="SAM" id="MobiDB-lite"/>
    </source>
</evidence>
<proteinExistence type="predicted"/>
<feature type="non-terminal residue" evidence="2">
    <location>
        <position position="1"/>
    </location>
</feature>
<dbReference type="EMBL" id="CAJNJA010021053">
    <property type="protein sequence ID" value="CAE7469206.1"/>
    <property type="molecule type" value="Genomic_DNA"/>
</dbReference>
<dbReference type="OrthoDB" id="433544at2759"/>
<dbReference type="AlphaFoldDB" id="A0A812S628"/>
<gene>
    <name evidence="2" type="ORF">SNEC2469_LOCUS13195</name>
</gene>
<evidence type="ECO:0000313" key="3">
    <source>
        <dbReference type="Proteomes" id="UP000601435"/>
    </source>
</evidence>